<dbReference type="Proteomes" id="UP001501470">
    <property type="component" value="Unassembled WGS sequence"/>
</dbReference>
<evidence type="ECO:0000313" key="8">
    <source>
        <dbReference type="EMBL" id="GAA1526026.1"/>
    </source>
</evidence>
<sequence>MALAGLGVGIVVGLTGMGGGALMTPILVLFFGIPPLAAVSSDLAASAVMKPFGGWVHARRGTVNWSLVRWLCLGSVPSAFAGVLLMRALGDGEQVQDIVRVALGIALLLAVVGLLLKSYKSGKSEKSEVPLKVKPVPTALLGAVGGLVVGMTSVGSGSLIIVILLALYPMLRPNDLVGTDLVQAIPLVAAAALGHAIFGDLKLDLAAAVLIGSIPGVLIGARLSSRAPAGVVRAALVIVLIASALKLFEVPTATVGIVVAVATAGAVVLGLRRRQAIAADVRAAAGAPEEALVSGWDQPQDRRTEDETHPKGAQSL</sequence>
<comment type="caution">
    <text evidence="8">The sequence shown here is derived from an EMBL/GenBank/DDBJ whole genome shotgun (WGS) entry which is preliminary data.</text>
</comment>
<comment type="similarity">
    <text evidence="2 6">Belongs to the 4-toluene sulfonate uptake permease (TSUP) (TC 2.A.102) family.</text>
</comment>
<evidence type="ECO:0000256" key="3">
    <source>
        <dbReference type="ARBA" id="ARBA00022692"/>
    </source>
</evidence>
<name>A0ABP4LKI6_9ACTN</name>
<evidence type="ECO:0000256" key="7">
    <source>
        <dbReference type="SAM" id="MobiDB-lite"/>
    </source>
</evidence>
<feature type="transmembrane region" description="Helical" evidence="6">
    <location>
        <begin position="67"/>
        <end position="86"/>
    </location>
</feature>
<evidence type="ECO:0000256" key="2">
    <source>
        <dbReference type="ARBA" id="ARBA00009142"/>
    </source>
</evidence>
<keyword evidence="5 6" id="KW-0472">Membrane</keyword>
<accession>A0ABP4LKI6</accession>
<comment type="subcellular location">
    <subcellularLocation>
        <location evidence="6">Cell membrane</location>
        <topology evidence="6">Multi-pass membrane protein</topology>
    </subcellularLocation>
    <subcellularLocation>
        <location evidence="1">Membrane</location>
        <topology evidence="1">Multi-pass membrane protein</topology>
    </subcellularLocation>
</comment>
<protein>
    <recommendedName>
        <fullName evidence="6">Probable membrane transporter protein</fullName>
    </recommendedName>
</protein>
<evidence type="ECO:0000256" key="5">
    <source>
        <dbReference type="ARBA" id="ARBA00023136"/>
    </source>
</evidence>
<feature type="transmembrane region" description="Helical" evidence="6">
    <location>
        <begin position="180"/>
        <end position="199"/>
    </location>
</feature>
<feature type="transmembrane region" description="Helical" evidence="6">
    <location>
        <begin position="254"/>
        <end position="272"/>
    </location>
</feature>
<feature type="transmembrane region" description="Helical" evidence="6">
    <location>
        <begin position="98"/>
        <end position="119"/>
    </location>
</feature>
<evidence type="ECO:0000256" key="4">
    <source>
        <dbReference type="ARBA" id="ARBA00022989"/>
    </source>
</evidence>
<dbReference type="InterPro" id="IPR002781">
    <property type="entry name" value="TM_pro_TauE-like"/>
</dbReference>
<evidence type="ECO:0000313" key="9">
    <source>
        <dbReference type="Proteomes" id="UP001501470"/>
    </source>
</evidence>
<proteinExistence type="inferred from homology"/>
<organism evidence="8 9">
    <name type="scientific">Dactylosporangium maewongense</name>
    <dbReference type="NCBI Taxonomy" id="634393"/>
    <lineage>
        <taxon>Bacteria</taxon>
        <taxon>Bacillati</taxon>
        <taxon>Actinomycetota</taxon>
        <taxon>Actinomycetes</taxon>
        <taxon>Micromonosporales</taxon>
        <taxon>Micromonosporaceae</taxon>
        <taxon>Dactylosporangium</taxon>
    </lineage>
</organism>
<dbReference type="EMBL" id="BAAAQD010000009">
    <property type="protein sequence ID" value="GAA1526026.1"/>
    <property type="molecule type" value="Genomic_DNA"/>
</dbReference>
<dbReference type="InterPro" id="IPR051598">
    <property type="entry name" value="TSUP/Inactive_protease-like"/>
</dbReference>
<dbReference type="PANTHER" id="PTHR43701">
    <property type="entry name" value="MEMBRANE TRANSPORTER PROTEIN MJ0441-RELATED"/>
    <property type="match status" value="1"/>
</dbReference>
<feature type="transmembrane region" description="Helical" evidence="6">
    <location>
        <begin position="205"/>
        <end position="223"/>
    </location>
</feature>
<dbReference type="PANTHER" id="PTHR43701:SF2">
    <property type="entry name" value="MEMBRANE TRANSPORTER PROTEIN YJNA-RELATED"/>
    <property type="match status" value="1"/>
</dbReference>
<feature type="compositionally biased region" description="Basic and acidic residues" evidence="7">
    <location>
        <begin position="299"/>
        <end position="310"/>
    </location>
</feature>
<reference evidence="9" key="1">
    <citation type="journal article" date="2019" name="Int. J. Syst. Evol. Microbiol.">
        <title>The Global Catalogue of Microorganisms (GCM) 10K type strain sequencing project: providing services to taxonomists for standard genome sequencing and annotation.</title>
        <authorList>
            <consortium name="The Broad Institute Genomics Platform"/>
            <consortium name="The Broad Institute Genome Sequencing Center for Infectious Disease"/>
            <person name="Wu L."/>
            <person name="Ma J."/>
        </authorList>
    </citation>
    <scope>NUCLEOTIDE SEQUENCE [LARGE SCALE GENOMIC DNA]</scope>
    <source>
        <strain evidence="9">JCM 15933</strain>
    </source>
</reference>
<dbReference type="Pfam" id="PF01925">
    <property type="entry name" value="TauE"/>
    <property type="match status" value="1"/>
</dbReference>
<keyword evidence="6" id="KW-1003">Cell membrane</keyword>
<keyword evidence="4 6" id="KW-1133">Transmembrane helix</keyword>
<feature type="transmembrane region" description="Helical" evidence="6">
    <location>
        <begin position="139"/>
        <end position="168"/>
    </location>
</feature>
<keyword evidence="9" id="KW-1185">Reference proteome</keyword>
<evidence type="ECO:0000256" key="1">
    <source>
        <dbReference type="ARBA" id="ARBA00004141"/>
    </source>
</evidence>
<evidence type="ECO:0000256" key="6">
    <source>
        <dbReference type="RuleBase" id="RU363041"/>
    </source>
</evidence>
<keyword evidence="3 6" id="KW-0812">Transmembrane</keyword>
<feature type="region of interest" description="Disordered" evidence="7">
    <location>
        <begin position="285"/>
        <end position="316"/>
    </location>
</feature>
<gene>
    <name evidence="8" type="ORF">GCM10009827_048520</name>
</gene>
<feature type="transmembrane region" description="Helical" evidence="6">
    <location>
        <begin position="7"/>
        <end position="33"/>
    </location>
</feature>